<evidence type="ECO:0000313" key="7">
    <source>
        <dbReference type="EMBL" id="EDQ87072.1"/>
    </source>
</evidence>
<gene>
    <name evidence="7" type="ORF">MONBRDRAFT_33490</name>
</gene>
<dbReference type="KEGG" id="mbr:MONBRDRAFT_33490"/>
<keyword evidence="3" id="KW-0966">Cell projection</keyword>
<dbReference type="InterPro" id="IPR001680">
    <property type="entry name" value="WD40_rpt"/>
</dbReference>
<dbReference type="GO" id="GO:0060271">
    <property type="term" value="P:cilium assembly"/>
    <property type="evidence" value="ECO:0000318"/>
    <property type="project" value="GO_Central"/>
</dbReference>
<dbReference type="GeneID" id="5893337"/>
<dbReference type="PROSITE" id="PS50294">
    <property type="entry name" value="WD_REPEATS_REGION"/>
    <property type="match status" value="2"/>
</dbReference>
<evidence type="ECO:0000313" key="8">
    <source>
        <dbReference type="Proteomes" id="UP000001357"/>
    </source>
</evidence>
<feature type="domain" description="IFT80 second beta-propeller" evidence="5">
    <location>
        <begin position="231"/>
        <end position="462"/>
    </location>
</feature>
<accession>A9V5N6</accession>
<reference evidence="7 8" key="1">
    <citation type="journal article" date="2008" name="Nature">
        <title>The genome of the choanoflagellate Monosiga brevicollis and the origin of metazoans.</title>
        <authorList>
            <consortium name="JGI Sequencing"/>
            <person name="King N."/>
            <person name="Westbrook M.J."/>
            <person name="Young S.L."/>
            <person name="Kuo A."/>
            <person name="Abedin M."/>
            <person name="Chapman J."/>
            <person name="Fairclough S."/>
            <person name="Hellsten U."/>
            <person name="Isogai Y."/>
            <person name="Letunic I."/>
            <person name="Marr M."/>
            <person name="Pincus D."/>
            <person name="Putnam N."/>
            <person name="Rokas A."/>
            <person name="Wright K.J."/>
            <person name="Zuzow R."/>
            <person name="Dirks W."/>
            <person name="Good M."/>
            <person name="Goodstein D."/>
            <person name="Lemons D."/>
            <person name="Li W."/>
            <person name="Lyons J.B."/>
            <person name="Morris A."/>
            <person name="Nichols S."/>
            <person name="Richter D.J."/>
            <person name="Salamov A."/>
            <person name="Bork P."/>
            <person name="Lim W.A."/>
            <person name="Manning G."/>
            <person name="Miller W.T."/>
            <person name="McGinnis W."/>
            <person name="Shapiro H."/>
            <person name="Tjian R."/>
            <person name="Grigoriev I.V."/>
            <person name="Rokhsar D."/>
        </authorList>
    </citation>
    <scope>NUCLEOTIDE SEQUENCE [LARGE SCALE GENOMIC DNA]</scope>
    <source>
        <strain evidence="8">MX1 / ATCC 50154</strain>
    </source>
</reference>
<dbReference type="EMBL" id="CH991561">
    <property type="protein sequence ID" value="EDQ87072.1"/>
    <property type="molecule type" value="Genomic_DNA"/>
</dbReference>
<dbReference type="SMART" id="SM00320">
    <property type="entry name" value="WD40"/>
    <property type="match status" value="4"/>
</dbReference>
<protein>
    <recommendedName>
        <fullName evidence="9">Intraflagellar transport protein 80</fullName>
    </recommendedName>
</protein>
<name>A9V5N6_MONBE</name>
<dbReference type="Gene3D" id="2.130.10.10">
    <property type="entry name" value="YVTN repeat-like/Quinoprotein amine dehydrogenase"/>
    <property type="match status" value="2"/>
</dbReference>
<dbReference type="InterPro" id="IPR056157">
    <property type="entry name" value="TPR_IFT80_172_dom"/>
</dbReference>
<dbReference type="Pfam" id="PF00400">
    <property type="entry name" value="WD40"/>
    <property type="match status" value="2"/>
</dbReference>
<dbReference type="Pfam" id="PF23335">
    <property type="entry name" value="Beta-prop_IFT80_2nd"/>
    <property type="match status" value="1"/>
</dbReference>
<evidence type="ECO:0000259" key="5">
    <source>
        <dbReference type="Pfam" id="PF23335"/>
    </source>
</evidence>
<evidence type="ECO:0000256" key="3">
    <source>
        <dbReference type="ARBA" id="ARBA00023273"/>
    </source>
</evidence>
<dbReference type="FunCoup" id="A9V5N6">
    <property type="interactions" value="239"/>
</dbReference>
<feature type="domain" description="IFT80/172/WDR35 TPR" evidence="6">
    <location>
        <begin position="525"/>
        <end position="669"/>
    </location>
</feature>
<organism evidence="7 8">
    <name type="scientific">Monosiga brevicollis</name>
    <name type="common">Choanoflagellate</name>
    <dbReference type="NCBI Taxonomy" id="81824"/>
    <lineage>
        <taxon>Eukaryota</taxon>
        <taxon>Choanoflagellata</taxon>
        <taxon>Craspedida</taxon>
        <taxon>Salpingoecidae</taxon>
        <taxon>Monosiga</taxon>
    </lineage>
</organism>
<evidence type="ECO:0000256" key="2">
    <source>
        <dbReference type="ARBA" id="ARBA00023069"/>
    </source>
</evidence>
<sequence>MEWAPTVGKKPGDVLIVGSDDGKYRLFGKTNRFEKTVDAHQGAITTVRWSSDASSCLTAGEDGALKVWSRSGMLRSVLAQAAWGPGSNSVVFGAGKTLVVQPMNPGSKGESWKAHEGIVLAVDWSVTSGQIVSGGEDCRYKVWDSLGRVLYTSSVHEHPITSLRFNPASTHFAVAGYNMLRLCDAAGWSAALANTDGGSVYELAWLPDGTAVAGACADGQVFVADIVGHSINDDRYEVTQSAPDTLTVRRILENTTDVLELRERLVMMDLTSEYLVAITTSQCLIYRTATFSTPLAVELKAPVVMMKLASSCLLLVDSGGNLAVYSMDGRLMSNPKVPNMTAEAVTLAQITLNNDTLAIVHPKDDKQFMTFDVQSGKELRKPVTHSVGIASLALEQSADGRTTYLALVDKNRDLYLSQPRRSQPRLEKLASMIQDVAWHGSVHMIVALLDGKLSTWLYPRYVELFLPLMQAGNCTRNSCLVRRADGAKITLVAPSYAAMLHGFVKQNKWNEAVRLARLVKERSAWGCLAAMATHAKQLSTAEIAYAAVDAVDKVAQIQYIKSLPTEESRNAEMALLSNQAQEAESLLLQSGLIYRAIDMNCSLCRWDRALDLAIKHKTHVDTVLGLRQQHLQAMGQRESLPKFIEYAERVDVDWTAVEAKIAEEWDAERARPGARPYAA</sequence>
<keyword evidence="8" id="KW-1185">Reference proteome</keyword>
<dbReference type="PROSITE" id="PS50082">
    <property type="entry name" value="WD_REPEATS_2"/>
    <property type="match status" value="2"/>
</dbReference>
<dbReference type="InterPro" id="IPR056456">
    <property type="entry name" value="Beta-prop_IFT80_2nd"/>
</dbReference>
<feature type="repeat" description="WD" evidence="4">
    <location>
        <begin position="112"/>
        <end position="144"/>
    </location>
</feature>
<proteinExistence type="predicted"/>
<dbReference type="eggNOG" id="KOG1524">
    <property type="taxonomic scope" value="Eukaryota"/>
</dbReference>
<dbReference type="PANTHER" id="PTHR24098:SF0">
    <property type="entry name" value="OUTER SEGMENT 5"/>
    <property type="match status" value="1"/>
</dbReference>
<dbReference type="RefSeq" id="XP_001748015.1">
    <property type="nucleotide sequence ID" value="XM_001747963.1"/>
</dbReference>
<dbReference type="GO" id="GO:0030992">
    <property type="term" value="C:intraciliary transport particle B"/>
    <property type="evidence" value="ECO:0000318"/>
    <property type="project" value="GO_Central"/>
</dbReference>
<dbReference type="PANTHER" id="PTHR24098">
    <property type="entry name" value="OUTER SEGMENT 5"/>
    <property type="match status" value="1"/>
</dbReference>
<dbReference type="FunFam" id="1.25.40.470:FF:000007">
    <property type="entry name" value="Intraflagellar transport 80 homolog (Chlamydomonas)"/>
    <property type="match status" value="1"/>
</dbReference>
<dbReference type="STRING" id="81824.A9V5N6"/>
<dbReference type="OMA" id="WDAQGAN"/>
<evidence type="ECO:0008006" key="9">
    <source>
        <dbReference type="Google" id="ProtNLM"/>
    </source>
</evidence>
<dbReference type="Gene3D" id="1.25.40.470">
    <property type="match status" value="1"/>
</dbReference>
<dbReference type="InParanoid" id="A9V5N6"/>
<evidence type="ECO:0000259" key="6">
    <source>
        <dbReference type="Pfam" id="PF23387"/>
    </source>
</evidence>
<feature type="repeat" description="WD" evidence="4">
    <location>
        <begin position="37"/>
        <end position="69"/>
    </location>
</feature>
<dbReference type="FunFam" id="2.130.10.10:FF:000463">
    <property type="entry name" value="intraflagellar transport protein 80 homolog"/>
    <property type="match status" value="1"/>
</dbReference>
<dbReference type="Pfam" id="PF23387">
    <property type="entry name" value="TPR_IFT80_172"/>
    <property type="match status" value="1"/>
</dbReference>
<comment type="subcellular location">
    <subcellularLocation>
        <location evidence="1">Cell projection</location>
        <location evidence="1">Cilium</location>
    </subcellularLocation>
</comment>
<evidence type="ECO:0000256" key="1">
    <source>
        <dbReference type="ARBA" id="ARBA00004138"/>
    </source>
</evidence>
<dbReference type="Proteomes" id="UP000001357">
    <property type="component" value="Unassembled WGS sequence"/>
</dbReference>
<evidence type="ECO:0000256" key="4">
    <source>
        <dbReference type="PROSITE-ProRule" id="PRU00221"/>
    </source>
</evidence>
<keyword evidence="4" id="KW-0853">WD repeat</keyword>
<dbReference type="SUPFAM" id="SSF50978">
    <property type="entry name" value="WD40 repeat-like"/>
    <property type="match status" value="1"/>
</dbReference>
<dbReference type="InterPro" id="IPR036322">
    <property type="entry name" value="WD40_repeat_dom_sf"/>
</dbReference>
<keyword evidence="2" id="KW-0969">Cilium</keyword>
<dbReference type="InterPro" id="IPR015943">
    <property type="entry name" value="WD40/YVTN_repeat-like_dom_sf"/>
</dbReference>
<dbReference type="GO" id="GO:0005929">
    <property type="term" value="C:cilium"/>
    <property type="evidence" value="ECO:0000318"/>
    <property type="project" value="GO_Central"/>
</dbReference>
<dbReference type="AlphaFoldDB" id="A9V5N6"/>